<organism evidence="8 9">
    <name type="scientific">Leminorella richardii</name>
    <dbReference type="NCBI Taxonomy" id="158841"/>
    <lineage>
        <taxon>Bacteria</taxon>
        <taxon>Pseudomonadati</taxon>
        <taxon>Pseudomonadota</taxon>
        <taxon>Gammaproteobacteria</taxon>
        <taxon>Enterobacterales</taxon>
        <taxon>Budviciaceae</taxon>
        <taxon>Leminorella</taxon>
    </lineage>
</organism>
<evidence type="ECO:0000256" key="2">
    <source>
        <dbReference type="ARBA" id="ARBA00006679"/>
    </source>
</evidence>
<gene>
    <name evidence="8" type="ORF">NCTC12151_02748</name>
</gene>
<comment type="similarity">
    <text evidence="2">Belongs to the DoxX family.</text>
</comment>
<evidence type="ECO:0000256" key="5">
    <source>
        <dbReference type="ARBA" id="ARBA00022989"/>
    </source>
</evidence>
<feature type="transmembrane region" description="Helical" evidence="7">
    <location>
        <begin position="21"/>
        <end position="37"/>
    </location>
</feature>
<dbReference type="KEGG" id="lri:NCTC12151_02748"/>
<keyword evidence="9" id="KW-1185">Reference proteome</keyword>
<reference evidence="8 9" key="1">
    <citation type="submission" date="2018-06" db="EMBL/GenBank/DDBJ databases">
        <authorList>
            <consortium name="Pathogen Informatics"/>
            <person name="Doyle S."/>
        </authorList>
    </citation>
    <scope>NUCLEOTIDE SEQUENCE [LARGE SCALE GENOMIC DNA]</scope>
    <source>
        <strain evidence="8 9">NCTC12151</strain>
    </source>
</reference>
<name>A0A2X4UVC5_9GAMM</name>
<dbReference type="InterPro" id="IPR051907">
    <property type="entry name" value="DoxX-like_oxidoreductase"/>
</dbReference>
<evidence type="ECO:0000256" key="6">
    <source>
        <dbReference type="ARBA" id="ARBA00023136"/>
    </source>
</evidence>
<feature type="transmembrane region" description="Helical" evidence="7">
    <location>
        <begin position="85"/>
        <end position="107"/>
    </location>
</feature>
<dbReference type="PANTHER" id="PTHR33452">
    <property type="entry name" value="OXIDOREDUCTASE CATD-RELATED"/>
    <property type="match status" value="1"/>
</dbReference>
<evidence type="ECO:0000313" key="8">
    <source>
        <dbReference type="EMBL" id="SQI42843.1"/>
    </source>
</evidence>
<keyword evidence="5 7" id="KW-1133">Transmembrane helix</keyword>
<dbReference type="PANTHER" id="PTHR33452:SF1">
    <property type="entry name" value="INNER MEMBRANE PROTEIN YPHA-RELATED"/>
    <property type="match status" value="1"/>
</dbReference>
<evidence type="ECO:0000256" key="7">
    <source>
        <dbReference type="SAM" id="Phobius"/>
    </source>
</evidence>
<dbReference type="OrthoDB" id="280866at2"/>
<comment type="subcellular location">
    <subcellularLocation>
        <location evidence="1">Cell membrane</location>
        <topology evidence="1">Multi-pass membrane protein</topology>
    </subcellularLocation>
</comment>
<dbReference type="Proteomes" id="UP000249005">
    <property type="component" value="Chromosome 1"/>
</dbReference>
<sequence length="144" mass="15547">MVTRLNRFFTQLTDHQDGGKLLLRLMVAGLMLFHGIAKAQNGVGWIGDSLVSMGFPYFIAYGAYIGEIIAPVLIILGILTRPAALVMAVNMIVAILMVGASSKFFTLTKVGAWGLETEVFFIVGALIIMLLGSGKYSVVSADYR</sequence>
<keyword evidence="6 7" id="KW-0472">Membrane</keyword>
<protein>
    <submittedName>
        <fullName evidence="8">DoxX</fullName>
    </submittedName>
</protein>
<dbReference type="GO" id="GO:0005886">
    <property type="term" value="C:plasma membrane"/>
    <property type="evidence" value="ECO:0007669"/>
    <property type="project" value="UniProtKB-SubCell"/>
</dbReference>
<keyword evidence="4 7" id="KW-0812">Transmembrane</keyword>
<dbReference type="InterPro" id="IPR032808">
    <property type="entry name" value="DoxX"/>
</dbReference>
<keyword evidence="3" id="KW-1003">Cell membrane</keyword>
<feature type="transmembrane region" description="Helical" evidence="7">
    <location>
        <begin position="57"/>
        <end position="78"/>
    </location>
</feature>
<dbReference type="EMBL" id="LS483470">
    <property type="protein sequence ID" value="SQI42843.1"/>
    <property type="molecule type" value="Genomic_DNA"/>
</dbReference>
<evidence type="ECO:0000256" key="3">
    <source>
        <dbReference type="ARBA" id="ARBA00022475"/>
    </source>
</evidence>
<evidence type="ECO:0000313" key="9">
    <source>
        <dbReference type="Proteomes" id="UP000249005"/>
    </source>
</evidence>
<evidence type="ECO:0000256" key="1">
    <source>
        <dbReference type="ARBA" id="ARBA00004651"/>
    </source>
</evidence>
<dbReference type="AlphaFoldDB" id="A0A2X4UVC5"/>
<feature type="transmembrane region" description="Helical" evidence="7">
    <location>
        <begin position="119"/>
        <end position="138"/>
    </location>
</feature>
<accession>A0A2X4UVC5</accession>
<dbReference type="Pfam" id="PF07681">
    <property type="entry name" value="DoxX"/>
    <property type="match status" value="1"/>
</dbReference>
<evidence type="ECO:0000256" key="4">
    <source>
        <dbReference type="ARBA" id="ARBA00022692"/>
    </source>
</evidence>
<proteinExistence type="inferred from homology"/>
<dbReference type="RefSeq" id="WP_111741141.1">
    <property type="nucleotide sequence ID" value="NZ_LR698987.1"/>
</dbReference>